<proteinExistence type="predicted"/>
<protein>
    <submittedName>
        <fullName evidence="1">Uncharacterized protein</fullName>
    </submittedName>
</protein>
<sequence length="56" mass="6665">MKWKVYIPYVTFTEHTIEADNSEQARKIAFDMGDLDKELLENLEVQDEYVEIKDVI</sequence>
<comment type="caution">
    <text evidence="1">The sequence shown here is derived from an EMBL/GenBank/DDBJ whole genome shotgun (WGS) entry which is preliminary data.</text>
</comment>
<accession>A0A0F9M3R6</accession>
<organism evidence="1">
    <name type="scientific">marine sediment metagenome</name>
    <dbReference type="NCBI Taxonomy" id="412755"/>
    <lineage>
        <taxon>unclassified sequences</taxon>
        <taxon>metagenomes</taxon>
        <taxon>ecological metagenomes</taxon>
    </lineage>
</organism>
<reference evidence="1" key="1">
    <citation type="journal article" date="2015" name="Nature">
        <title>Complex archaea that bridge the gap between prokaryotes and eukaryotes.</title>
        <authorList>
            <person name="Spang A."/>
            <person name="Saw J.H."/>
            <person name="Jorgensen S.L."/>
            <person name="Zaremba-Niedzwiedzka K."/>
            <person name="Martijn J."/>
            <person name="Lind A.E."/>
            <person name="van Eijk R."/>
            <person name="Schleper C."/>
            <person name="Guy L."/>
            <person name="Ettema T.J."/>
        </authorList>
    </citation>
    <scope>NUCLEOTIDE SEQUENCE</scope>
</reference>
<dbReference type="AlphaFoldDB" id="A0A0F9M3R6"/>
<evidence type="ECO:0000313" key="1">
    <source>
        <dbReference type="EMBL" id="KKM63862.1"/>
    </source>
</evidence>
<gene>
    <name evidence="1" type="ORF">LCGC14_1507270</name>
</gene>
<name>A0A0F9M3R6_9ZZZZ</name>
<dbReference type="EMBL" id="LAZR01011017">
    <property type="protein sequence ID" value="KKM63862.1"/>
    <property type="molecule type" value="Genomic_DNA"/>
</dbReference>